<sequence>MIQSVPTVTKREASYLKRHTTFLSPTVVDVNKATPAACDMGSLPDPVQKLAGKGPMSFDKINCNYGQDSFDGDVAADITIGVNIVSTHWRMVGFLVGQQRCVVVCGVWCMVHGAWCMVCGVWCVVKKMLITIMMISLQELYQNLRLTVLLLELQTSNHNPLQSRVHSIQICFVGCWQDIWTNLSSVVRPGSEDNTVPAGDKDYQHGGKDYQHGGKDYQHGGQRVRASFDVCPVASTELIYERQEGVAGVCVYIDC</sequence>
<dbReference type="EMBL" id="PZQS01000005">
    <property type="protein sequence ID" value="PVD29654.1"/>
    <property type="molecule type" value="Genomic_DNA"/>
</dbReference>
<comment type="caution">
    <text evidence="1">The sequence shown here is derived from an EMBL/GenBank/DDBJ whole genome shotgun (WGS) entry which is preliminary data.</text>
</comment>
<keyword evidence="2" id="KW-1185">Reference proteome</keyword>
<accession>A0A2T7P8A7</accession>
<name>A0A2T7P8A7_POMCA</name>
<evidence type="ECO:0000313" key="1">
    <source>
        <dbReference type="EMBL" id="PVD29654.1"/>
    </source>
</evidence>
<proteinExistence type="predicted"/>
<dbReference type="AlphaFoldDB" id="A0A2T7P8A7"/>
<organism evidence="1 2">
    <name type="scientific">Pomacea canaliculata</name>
    <name type="common">Golden apple snail</name>
    <dbReference type="NCBI Taxonomy" id="400727"/>
    <lineage>
        <taxon>Eukaryota</taxon>
        <taxon>Metazoa</taxon>
        <taxon>Spiralia</taxon>
        <taxon>Lophotrochozoa</taxon>
        <taxon>Mollusca</taxon>
        <taxon>Gastropoda</taxon>
        <taxon>Caenogastropoda</taxon>
        <taxon>Architaenioglossa</taxon>
        <taxon>Ampullarioidea</taxon>
        <taxon>Ampullariidae</taxon>
        <taxon>Pomacea</taxon>
    </lineage>
</organism>
<evidence type="ECO:0000313" key="2">
    <source>
        <dbReference type="Proteomes" id="UP000245119"/>
    </source>
</evidence>
<reference evidence="1 2" key="1">
    <citation type="submission" date="2018-04" db="EMBL/GenBank/DDBJ databases">
        <title>The genome of golden apple snail Pomacea canaliculata provides insight into stress tolerance and invasive adaptation.</title>
        <authorList>
            <person name="Liu C."/>
            <person name="Liu B."/>
            <person name="Ren Y."/>
            <person name="Zhang Y."/>
            <person name="Wang H."/>
            <person name="Li S."/>
            <person name="Jiang F."/>
            <person name="Yin L."/>
            <person name="Zhang G."/>
            <person name="Qian W."/>
            <person name="Fan W."/>
        </authorList>
    </citation>
    <scope>NUCLEOTIDE SEQUENCE [LARGE SCALE GENOMIC DNA]</scope>
    <source>
        <strain evidence="1">SZHN2017</strain>
        <tissue evidence="1">Muscle</tissue>
    </source>
</reference>
<dbReference type="Proteomes" id="UP000245119">
    <property type="component" value="Linkage Group LG5"/>
</dbReference>
<protein>
    <submittedName>
        <fullName evidence="1">Uncharacterized protein</fullName>
    </submittedName>
</protein>
<gene>
    <name evidence="1" type="ORF">C0Q70_08909</name>
</gene>